<reference evidence="2" key="1">
    <citation type="submission" date="2018-05" db="EMBL/GenBank/DDBJ databases">
        <authorList>
            <person name="Lanie J.A."/>
            <person name="Ng W.-L."/>
            <person name="Kazmierczak K.M."/>
            <person name="Andrzejewski T.M."/>
            <person name="Davidsen T.M."/>
            <person name="Wayne K.J."/>
            <person name="Tettelin H."/>
            <person name="Glass J.I."/>
            <person name="Rusch D."/>
            <person name="Podicherti R."/>
            <person name="Tsui H.-C.T."/>
            <person name="Winkler M.E."/>
        </authorList>
    </citation>
    <scope>NUCLEOTIDE SEQUENCE</scope>
</reference>
<name>A0A383ECQ3_9ZZZZ</name>
<dbReference type="EMBL" id="UINC01224736">
    <property type="protein sequence ID" value="SVE54491.1"/>
    <property type="molecule type" value="Genomic_DNA"/>
</dbReference>
<protein>
    <recommendedName>
        <fullName evidence="1">HD/PDEase domain-containing protein</fullName>
    </recommendedName>
</protein>
<dbReference type="CDD" id="cd00077">
    <property type="entry name" value="HDc"/>
    <property type="match status" value="1"/>
</dbReference>
<dbReference type="PANTHER" id="PTHR46246:SF1">
    <property type="entry name" value="GUANOSINE-3',5'-BIS(DIPHOSPHATE) 3'-PYROPHOSPHOHYDROLASE MESH1"/>
    <property type="match status" value="1"/>
</dbReference>
<dbReference type="Gene3D" id="1.10.3210.10">
    <property type="entry name" value="Hypothetical protein af1432"/>
    <property type="match status" value="1"/>
</dbReference>
<organism evidence="2">
    <name type="scientific">marine metagenome</name>
    <dbReference type="NCBI Taxonomy" id="408172"/>
    <lineage>
        <taxon>unclassified sequences</taxon>
        <taxon>metagenomes</taxon>
        <taxon>ecological metagenomes</taxon>
    </lineage>
</organism>
<feature type="domain" description="HD/PDEase" evidence="1">
    <location>
        <begin position="30"/>
        <end position="147"/>
    </location>
</feature>
<gene>
    <name evidence="2" type="ORF">METZ01_LOCUS507345</name>
</gene>
<dbReference type="InterPro" id="IPR003607">
    <property type="entry name" value="HD/PDEase_dom"/>
</dbReference>
<dbReference type="AlphaFoldDB" id="A0A383ECQ3"/>
<dbReference type="PANTHER" id="PTHR46246">
    <property type="entry name" value="GUANOSINE-3',5'-BIS(DIPHOSPHATE) 3'-PYROPHOSPHOHYDROLASE MESH1"/>
    <property type="match status" value="1"/>
</dbReference>
<sequence>MGEHLELGERFTEAVDFAREKHDGIARKGTRIPYLSHLLAVASLAIEDAASDLTLGDQLEDIALAGVLHDVVEDTPVEVDEVADRFGSEVARIVEACSDATSVPKPPWRMRKESYIQHLEEADQAVLCVALADKRHNARCIVNDATGYGPEVWRRFSASPEDQRWYYRAVTEVLVRRRPGHAAQELSRLVDRLCDLVQEHVDRED</sequence>
<accession>A0A383ECQ3</accession>
<evidence type="ECO:0000259" key="1">
    <source>
        <dbReference type="SMART" id="SM00471"/>
    </source>
</evidence>
<dbReference type="Pfam" id="PF13328">
    <property type="entry name" value="HD_4"/>
    <property type="match status" value="1"/>
</dbReference>
<proteinExistence type="predicted"/>
<dbReference type="SMART" id="SM00471">
    <property type="entry name" value="HDc"/>
    <property type="match status" value="1"/>
</dbReference>
<evidence type="ECO:0000313" key="2">
    <source>
        <dbReference type="EMBL" id="SVE54491.1"/>
    </source>
</evidence>
<dbReference type="GO" id="GO:0008893">
    <property type="term" value="F:guanosine-3',5'-bis(diphosphate) 3'-diphosphatase activity"/>
    <property type="evidence" value="ECO:0007669"/>
    <property type="project" value="TreeGrafter"/>
</dbReference>
<dbReference type="InterPro" id="IPR052194">
    <property type="entry name" value="MESH1"/>
</dbReference>
<dbReference type="SUPFAM" id="SSF109604">
    <property type="entry name" value="HD-domain/PDEase-like"/>
    <property type="match status" value="1"/>
</dbReference>